<keyword evidence="3" id="KW-1003">Cell membrane</keyword>
<dbReference type="PANTHER" id="PTHR19282">
    <property type="entry name" value="TETRASPANIN"/>
    <property type="match status" value="1"/>
</dbReference>
<gene>
    <name evidence="11" type="primary">TSPAN17</name>
    <name evidence="11" type="synonym">tspan17</name>
</gene>
<keyword evidence="4 10" id="KW-0812">Transmembrane</keyword>
<protein>
    <recommendedName>
        <fullName evidence="10">Tetraspanin</fullName>
    </recommendedName>
</protein>
<feature type="transmembrane region" description="Helical" evidence="10">
    <location>
        <begin position="65"/>
        <end position="87"/>
    </location>
</feature>
<dbReference type="PIRSF" id="PIRSF002419">
    <property type="entry name" value="Tetraspanin"/>
    <property type="match status" value="1"/>
</dbReference>
<dbReference type="Pfam" id="PF00335">
    <property type="entry name" value="Tetraspanin"/>
    <property type="match status" value="1"/>
</dbReference>
<evidence type="ECO:0000256" key="9">
    <source>
        <dbReference type="PIRSR" id="PIRSR002419-1"/>
    </source>
</evidence>
<dbReference type="GeneTree" id="ENSGT00940000155429"/>
<evidence type="ECO:0000313" key="12">
    <source>
        <dbReference type="Proteomes" id="UP000694397"/>
    </source>
</evidence>
<proteinExistence type="inferred from homology"/>
<comment type="similarity">
    <text evidence="2 10">Belongs to the tetraspanin (TM4SF) family.</text>
</comment>
<evidence type="ECO:0000256" key="1">
    <source>
        <dbReference type="ARBA" id="ARBA00004651"/>
    </source>
</evidence>
<evidence type="ECO:0000256" key="3">
    <source>
        <dbReference type="ARBA" id="ARBA00022475"/>
    </source>
</evidence>
<keyword evidence="7 9" id="KW-1015">Disulfide bond</keyword>
<evidence type="ECO:0000256" key="2">
    <source>
        <dbReference type="ARBA" id="ARBA00006840"/>
    </source>
</evidence>
<evidence type="ECO:0000256" key="7">
    <source>
        <dbReference type="ARBA" id="ARBA00023157"/>
    </source>
</evidence>
<accession>A0A8C9TLI2</accession>
<dbReference type="GO" id="GO:0005886">
    <property type="term" value="C:plasma membrane"/>
    <property type="evidence" value="ECO:0007669"/>
    <property type="project" value="UniProtKB-SubCell"/>
</dbReference>
<name>A0A8C9TLI2_SCLFO</name>
<evidence type="ECO:0000256" key="6">
    <source>
        <dbReference type="ARBA" id="ARBA00023136"/>
    </source>
</evidence>
<sequence>MSRKEHLKLKGAEVSCCVKYLLFGFNIVFWLLGAAFLGIGLWAWAEKGVLSNISSITDLGGFDPVWLFIVVGGVMFILGFAGCIGALRENTVLLKFFSVFLGLIFFLELTAGILAFVFKDWIKDQLNFFINNNVKAYRDDIDLQNLIDFAQEYWLCCGAHGPNDWNQNIYFNCTELNPSRERCGVPFSCCIKDPAEDVLNTQCGYDVRLQGELDQQRYIYTKGCVGQFEKWLQDNLIVVAGVFVGIALLQIFGICLAQNLVSDIKAVKGGGAPYPPSPHHGPVDLGTEWCWIWVQALAEGYLCIIALFLD</sequence>
<evidence type="ECO:0000313" key="11">
    <source>
        <dbReference type="Ensembl" id="ENSSFOP00015055411.1"/>
    </source>
</evidence>
<dbReference type="AlphaFoldDB" id="A0A8C9TLI2"/>
<dbReference type="SUPFAM" id="SSF48652">
    <property type="entry name" value="Tetraspanin"/>
    <property type="match status" value="1"/>
</dbReference>
<dbReference type="InterPro" id="IPR018499">
    <property type="entry name" value="Tetraspanin/Peripherin"/>
</dbReference>
<evidence type="ECO:0000256" key="8">
    <source>
        <dbReference type="ARBA" id="ARBA00023180"/>
    </source>
</evidence>
<feature type="transmembrane region" description="Helical" evidence="10">
    <location>
        <begin position="236"/>
        <end position="257"/>
    </location>
</feature>
<feature type="disulfide bond" evidence="9">
    <location>
        <begin position="156"/>
        <end position="189"/>
    </location>
</feature>
<dbReference type="Gene3D" id="1.10.1450.10">
    <property type="entry name" value="Tetraspanin"/>
    <property type="match status" value="1"/>
</dbReference>
<evidence type="ECO:0000256" key="4">
    <source>
        <dbReference type="ARBA" id="ARBA00022692"/>
    </source>
</evidence>
<dbReference type="FunFam" id="1.10.1450.10:FF:000001">
    <property type="entry name" value="Tetraspanin"/>
    <property type="match status" value="1"/>
</dbReference>
<keyword evidence="6 10" id="KW-0472">Membrane</keyword>
<keyword evidence="8" id="KW-0325">Glycoprotein</keyword>
<feature type="disulfide bond" evidence="9">
    <location>
        <begin position="157"/>
        <end position="173"/>
    </location>
</feature>
<keyword evidence="12" id="KW-1185">Reference proteome</keyword>
<dbReference type="Proteomes" id="UP000694397">
    <property type="component" value="Chromosome 13"/>
</dbReference>
<comment type="subcellular location">
    <subcellularLocation>
        <location evidence="1">Cell membrane</location>
        <topology evidence="1">Multi-pass membrane protein</topology>
    </subcellularLocation>
    <subcellularLocation>
        <location evidence="10">Membrane</location>
        <topology evidence="10">Multi-pass membrane protein</topology>
    </subcellularLocation>
</comment>
<evidence type="ECO:0000256" key="5">
    <source>
        <dbReference type="ARBA" id="ARBA00022989"/>
    </source>
</evidence>
<dbReference type="InterPro" id="IPR008952">
    <property type="entry name" value="Tetraspanin_EC2_sf"/>
</dbReference>
<dbReference type="OrthoDB" id="2014092at2759"/>
<dbReference type="Ensembl" id="ENSSFOT00015075213.1">
    <property type="protein sequence ID" value="ENSSFOP00015055411.1"/>
    <property type="gene ID" value="ENSSFOG00015015293.2"/>
</dbReference>
<reference evidence="11 12" key="1">
    <citation type="submission" date="2019-04" db="EMBL/GenBank/DDBJ databases">
        <authorList>
            <consortium name="Wellcome Sanger Institute Data Sharing"/>
        </authorList>
    </citation>
    <scope>NUCLEOTIDE SEQUENCE [LARGE SCALE GENOMIC DNA]</scope>
</reference>
<dbReference type="InterPro" id="IPR000301">
    <property type="entry name" value="Tetraspanin_animals"/>
</dbReference>
<evidence type="ECO:0000256" key="10">
    <source>
        <dbReference type="RuleBase" id="RU361218"/>
    </source>
</evidence>
<reference evidence="11" key="2">
    <citation type="submission" date="2025-08" db="UniProtKB">
        <authorList>
            <consortium name="Ensembl"/>
        </authorList>
    </citation>
    <scope>IDENTIFICATION</scope>
</reference>
<dbReference type="PANTHER" id="PTHR19282:SF470">
    <property type="entry name" value="TETRASPANIN-17"/>
    <property type="match status" value="1"/>
</dbReference>
<feature type="transmembrane region" description="Helical" evidence="10">
    <location>
        <begin position="20"/>
        <end position="45"/>
    </location>
</feature>
<dbReference type="CDD" id="cd03159">
    <property type="entry name" value="TM4SF9_like_LEL"/>
    <property type="match status" value="1"/>
</dbReference>
<keyword evidence="5 10" id="KW-1133">Transmembrane helix</keyword>
<reference evidence="11" key="3">
    <citation type="submission" date="2025-09" db="UniProtKB">
        <authorList>
            <consortium name="Ensembl"/>
        </authorList>
    </citation>
    <scope>IDENTIFICATION</scope>
</reference>
<organism evidence="11 12">
    <name type="scientific">Scleropages formosus</name>
    <name type="common">Asian bonytongue</name>
    <name type="synonym">Osteoglossum formosum</name>
    <dbReference type="NCBI Taxonomy" id="113540"/>
    <lineage>
        <taxon>Eukaryota</taxon>
        <taxon>Metazoa</taxon>
        <taxon>Chordata</taxon>
        <taxon>Craniata</taxon>
        <taxon>Vertebrata</taxon>
        <taxon>Euteleostomi</taxon>
        <taxon>Actinopterygii</taxon>
        <taxon>Neopterygii</taxon>
        <taxon>Teleostei</taxon>
        <taxon>Osteoglossocephala</taxon>
        <taxon>Osteoglossomorpha</taxon>
        <taxon>Osteoglossiformes</taxon>
        <taxon>Osteoglossidae</taxon>
        <taxon>Scleropages</taxon>
    </lineage>
</organism>
<feature type="transmembrane region" description="Helical" evidence="10">
    <location>
        <begin position="99"/>
        <end position="118"/>
    </location>
</feature>
<dbReference type="PRINTS" id="PR00259">
    <property type="entry name" value="TMFOUR"/>
</dbReference>